<reference evidence="1" key="1">
    <citation type="submission" date="2016-10" db="EMBL/GenBank/DDBJ databases">
        <authorList>
            <person name="de Groot N.N."/>
        </authorList>
    </citation>
    <scope>NUCLEOTIDE SEQUENCE</scope>
</reference>
<organism evidence="1">
    <name type="scientific">hydrothermal vent metagenome</name>
    <dbReference type="NCBI Taxonomy" id="652676"/>
    <lineage>
        <taxon>unclassified sequences</taxon>
        <taxon>metagenomes</taxon>
        <taxon>ecological metagenomes</taxon>
    </lineage>
</organism>
<name>A0A1W1BZN4_9ZZZZ</name>
<sequence>MRDDPFYLSKVLTLEASLGVLSADGNFECSIAYFDFFVKLRWYNNIDTSKEKAILQINDTLLLNNRRTIIERENQKGNQ</sequence>
<proteinExistence type="predicted"/>
<accession>A0A1W1BZN4</accession>
<dbReference type="EMBL" id="FPHE01000087">
    <property type="protein sequence ID" value="SFV58945.1"/>
    <property type="molecule type" value="Genomic_DNA"/>
</dbReference>
<evidence type="ECO:0000313" key="1">
    <source>
        <dbReference type="EMBL" id="SFV58945.1"/>
    </source>
</evidence>
<dbReference type="AlphaFoldDB" id="A0A1W1BZN4"/>
<protein>
    <submittedName>
        <fullName evidence="1">Uncharacterized protein</fullName>
    </submittedName>
</protein>
<gene>
    <name evidence="1" type="ORF">MNB_SV-12-1392</name>
</gene>